<protein>
    <submittedName>
        <fullName evidence="2">Uncharacterized protein</fullName>
    </submittedName>
</protein>
<evidence type="ECO:0000256" key="1">
    <source>
        <dbReference type="SAM" id="MobiDB-lite"/>
    </source>
</evidence>
<proteinExistence type="predicted"/>
<evidence type="ECO:0000313" key="3">
    <source>
        <dbReference type="Proteomes" id="UP001280581"/>
    </source>
</evidence>
<feature type="region of interest" description="Disordered" evidence="1">
    <location>
        <begin position="200"/>
        <end position="329"/>
    </location>
</feature>
<dbReference type="EMBL" id="WVTA01000021">
    <property type="protein sequence ID" value="KAK3197319.1"/>
    <property type="molecule type" value="Genomic_DNA"/>
</dbReference>
<organism evidence="2 3">
    <name type="scientific">Pseudopithomyces chartarum</name>
    <dbReference type="NCBI Taxonomy" id="1892770"/>
    <lineage>
        <taxon>Eukaryota</taxon>
        <taxon>Fungi</taxon>
        <taxon>Dikarya</taxon>
        <taxon>Ascomycota</taxon>
        <taxon>Pezizomycotina</taxon>
        <taxon>Dothideomycetes</taxon>
        <taxon>Pleosporomycetidae</taxon>
        <taxon>Pleosporales</taxon>
        <taxon>Massarineae</taxon>
        <taxon>Didymosphaeriaceae</taxon>
        <taxon>Pseudopithomyces</taxon>
    </lineage>
</organism>
<dbReference type="Proteomes" id="UP001280581">
    <property type="component" value="Unassembled WGS sequence"/>
</dbReference>
<comment type="caution">
    <text evidence="2">The sequence shown here is derived from an EMBL/GenBank/DDBJ whole genome shotgun (WGS) entry which is preliminary data.</text>
</comment>
<feature type="compositionally biased region" description="Basic and acidic residues" evidence="1">
    <location>
        <begin position="15"/>
        <end position="29"/>
    </location>
</feature>
<feature type="compositionally biased region" description="Polar residues" evidence="1">
    <location>
        <begin position="303"/>
        <end position="317"/>
    </location>
</feature>
<feature type="region of interest" description="Disordered" evidence="1">
    <location>
        <begin position="77"/>
        <end position="186"/>
    </location>
</feature>
<feature type="region of interest" description="Disordered" evidence="1">
    <location>
        <begin position="1"/>
        <end position="49"/>
    </location>
</feature>
<feature type="compositionally biased region" description="Low complexity" evidence="1">
    <location>
        <begin position="282"/>
        <end position="294"/>
    </location>
</feature>
<feature type="compositionally biased region" description="Polar residues" evidence="1">
    <location>
        <begin position="220"/>
        <end position="253"/>
    </location>
</feature>
<name>A0AAN6LLK5_9PLEO</name>
<reference evidence="2 3" key="1">
    <citation type="submission" date="2021-02" db="EMBL/GenBank/DDBJ databases">
        <title>Genome assembly of Pseudopithomyces chartarum.</title>
        <authorList>
            <person name="Jauregui R."/>
            <person name="Singh J."/>
            <person name="Voisey C."/>
        </authorList>
    </citation>
    <scope>NUCLEOTIDE SEQUENCE [LARGE SCALE GENOMIC DNA]</scope>
    <source>
        <strain evidence="2 3">AGR01</strain>
    </source>
</reference>
<feature type="compositionally biased region" description="Polar residues" evidence="1">
    <location>
        <begin position="174"/>
        <end position="186"/>
    </location>
</feature>
<sequence length="349" mass="38192">MTYRHRKLPPLRPPTDGDDRTWPPFETEHSSQSPSLFPGSGNRQESLPTSSKIFNQMHNDTVPDMWAYRGCLGPEFDEPSANLLAQQKRERQEYEEKRQLEFSSESLGLKPPPFLEPPSSKAQMRARAFTRESTHYDGGASADATPDENTVSLPRAQTLPRESNYFNGDASADGTPNGNTERLPSLTPSYRYCGFETWVSEPATTSRRPQSEPLPAASLEQRSQVTTAMETSNPSSIVAVTSSNEASQRSSPGDLSGHAAQPTPLTAEQAYHAYSKRHDSFGQSSEGQASNSSSKDAPLHAPTAQNSIPALRSSNHASEGLSEDLSGYPPRCVSFSERRCAGLTKQQSI</sequence>
<feature type="compositionally biased region" description="Basic and acidic residues" evidence="1">
    <location>
        <begin position="87"/>
        <end position="100"/>
    </location>
</feature>
<gene>
    <name evidence="2" type="ORF">GRF29_1536g1358924</name>
</gene>
<feature type="compositionally biased region" description="Polar residues" evidence="1">
    <location>
        <begin position="30"/>
        <end position="49"/>
    </location>
</feature>
<evidence type="ECO:0000313" key="2">
    <source>
        <dbReference type="EMBL" id="KAK3197319.1"/>
    </source>
</evidence>
<keyword evidence="3" id="KW-1185">Reference proteome</keyword>
<accession>A0AAN6LLK5</accession>
<dbReference type="AlphaFoldDB" id="A0AAN6LLK5"/>